<dbReference type="AlphaFoldDB" id="A0AAN5IFU3"/>
<accession>A0AAN5IFU3</accession>
<keyword evidence="5" id="KW-1185">Reference proteome</keyword>
<protein>
    <recommendedName>
        <fullName evidence="6">Ankyrin repeat-containing protein</fullName>
    </recommendedName>
</protein>
<sequence>SNSGVMLILSRRRGKCEDASANSLHDLYVAIQNNRVDLVRQVLANRETRTRNSEASKASALHQAVRNSNTEIVNYLISSGADPNRTATDNGTMETPLGTAVRLKKDDIVFLLLKCGASPNLADHARRTPLYQAVFYGSFSQARMLVENGANLHAADDQGRTPLHIACRTHGIHDHHKLTSLLLNHGANPNRSTVGGMLPIDLAIQKRDHNTVQMLLEAGSVEGMDARTMMNETDEETDPIRKALLVKDPCYVVVQKHRTRKVQSLTTIAMKRLRNLLISRERRTGRSILLAARALPLPVDLIRKCEDFVGPDREFHC</sequence>
<gene>
    <name evidence="4" type="ORF">PMAYCL1PPCAC_31861</name>
</gene>
<dbReference type="PROSITE" id="PS50297">
    <property type="entry name" value="ANK_REP_REGION"/>
    <property type="match status" value="3"/>
</dbReference>
<evidence type="ECO:0000313" key="4">
    <source>
        <dbReference type="EMBL" id="GMR61666.1"/>
    </source>
</evidence>
<evidence type="ECO:0000256" key="3">
    <source>
        <dbReference type="PROSITE-ProRule" id="PRU00023"/>
    </source>
</evidence>
<keyword evidence="2 3" id="KW-0040">ANK repeat</keyword>
<dbReference type="Proteomes" id="UP001328107">
    <property type="component" value="Unassembled WGS sequence"/>
</dbReference>
<dbReference type="InterPro" id="IPR036770">
    <property type="entry name" value="Ankyrin_rpt-contain_sf"/>
</dbReference>
<dbReference type="PANTHER" id="PTHR24180:SF45">
    <property type="entry name" value="POLY [ADP-RIBOSE] POLYMERASE TANKYRASE"/>
    <property type="match status" value="1"/>
</dbReference>
<feature type="repeat" description="ANK" evidence="3">
    <location>
        <begin position="92"/>
        <end position="124"/>
    </location>
</feature>
<dbReference type="PROSITE" id="PS50088">
    <property type="entry name" value="ANK_REPEAT"/>
    <property type="match status" value="4"/>
</dbReference>
<feature type="repeat" description="ANK" evidence="3">
    <location>
        <begin position="56"/>
        <end position="88"/>
    </location>
</feature>
<feature type="repeat" description="ANK" evidence="3">
    <location>
        <begin position="158"/>
        <end position="194"/>
    </location>
</feature>
<feature type="repeat" description="ANK" evidence="3">
    <location>
        <begin position="125"/>
        <end position="157"/>
    </location>
</feature>
<proteinExistence type="predicted"/>
<dbReference type="Pfam" id="PF12796">
    <property type="entry name" value="Ank_2"/>
    <property type="match status" value="3"/>
</dbReference>
<dbReference type="SMART" id="SM00248">
    <property type="entry name" value="ANK"/>
    <property type="match status" value="6"/>
</dbReference>
<evidence type="ECO:0000256" key="1">
    <source>
        <dbReference type="ARBA" id="ARBA00022737"/>
    </source>
</evidence>
<keyword evidence="1" id="KW-0677">Repeat</keyword>
<dbReference type="Gene3D" id="1.25.40.20">
    <property type="entry name" value="Ankyrin repeat-containing domain"/>
    <property type="match status" value="2"/>
</dbReference>
<evidence type="ECO:0000256" key="2">
    <source>
        <dbReference type="ARBA" id="ARBA00023043"/>
    </source>
</evidence>
<evidence type="ECO:0008006" key="6">
    <source>
        <dbReference type="Google" id="ProtNLM"/>
    </source>
</evidence>
<organism evidence="4 5">
    <name type="scientific">Pristionchus mayeri</name>
    <dbReference type="NCBI Taxonomy" id="1317129"/>
    <lineage>
        <taxon>Eukaryota</taxon>
        <taxon>Metazoa</taxon>
        <taxon>Ecdysozoa</taxon>
        <taxon>Nematoda</taxon>
        <taxon>Chromadorea</taxon>
        <taxon>Rhabditida</taxon>
        <taxon>Rhabditina</taxon>
        <taxon>Diplogasteromorpha</taxon>
        <taxon>Diplogasteroidea</taxon>
        <taxon>Neodiplogasteridae</taxon>
        <taxon>Pristionchus</taxon>
    </lineage>
</organism>
<reference evidence="5" key="1">
    <citation type="submission" date="2022-10" db="EMBL/GenBank/DDBJ databases">
        <title>Genome assembly of Pristionchus species.</title>
        <authorList>
            <person name="Yoshida K."/>
            <person name="Sommer R.J."/>
        </authorList>
    </citation>
    <scope>NUCLEOTIDE SEQUENCE [LARGE SCALE GENOMIC DNA]</scope>
    <source>
        <strain evidence="5">RS5460</strain>
    </source>
</reference>
<comment type="caution">
    <text evidence="4">The sequence shown here is derived from an EMBL/GenBank/DDBJ whole genome shotgun (WGS) entry which is preliminary data.</text>
</comment>
<dbReference type="PANTHER" id="PTHR24180">
    <property type="entry name" value="CYCLIN-DEPENDENT KINASE INHIBITOR 2C-RELATED"/>
    <property type="match status" value="1"/>
</dbReference>
<dbReference type="InterPro" id="IPR002110">
    <property type="entry name" value="Ankyrin_rpt"/>
</dbReference>
<feature type="non-terminal residue" evidence="4">
    <location>
        <position position="1"/>
    </location>
</feature>
<evidence type="ECO:0000313" key="5">
    <source>
        <dbReference type="Proteomes" id="UP001328107"/>
    </source>
</evidence>
<dbReference type="SUPFAM" id="SSF48403">
    <property type="entry name" value="Ankyrin repeat"/>
    <property type="match status" value="1"/>
</dbReference>
<name>A0AAN5IFU3_9BILA</name>
<dbReference type="EMBL" id="BTRK01000006">
    <property type="protein sequence ID" value="GMR61666.1"/>
    <property type="molecule type" value="Genomic_DNA"/>
</dbReference>
<dbReference type="InterPro" id="IPR051637">
    <property type="entry name" value="Ank_repeat_dom-contain_49"/>
</dbReference>